<protein>
    <submittedName>
        <fullName evidence="6">RNA methyltransferase</fullName>
    </submittedName>
</protein>
<evidence type="ECO:0000256" key="3">
    <source>
        <dbReference type="ARBA" id="ARBA00022679"/>
    </source>
</evidence>
<comment type="caution">
    <text evidence="6">The sequence shown here is derived from an EMBL/GenBank/DDBJ whole genome shotgun (WGS) entry which is preliminary data.</text>
</comment>
<dbReference type="AlphaFoldDB" id="A0A948X2W3"/>
<keyword evidence="3" id="KW-0808">Transferase</keyword>
<dbReference type="GO" id="GO:0003723">
    <property type="term" value="F:RNA binding"/>
    <property type="evidence" value="ECO:0007669"/>
    <property type="project" value="InterPro"/>
</dbReference>
<evidence type="ECO:0000313" key="7">
    <source>
        <dbReference type="Proteomes" id="UP000784286"/>
    </source>
</evidence>
<dbReference type="Pfam" id="PF00588">
    <property type="entry name" value="SpoU_methylase"/>
    <property type="match status" value="1"/>
</dbReference>
<reference evidence="6" key="1">
    <citation type="journal article" date="2021" name="PeerJ">
        <title>Extensive microbial diversity within the chicken gut microbiome revealed by metagenomics and culture.</title>
        <authorList>
            <person name="Gilroy R."/>
            <person name="Ravi A."/>
            <person name="Getino M."/>
            <person name="Pursley I."/>
            <person name="Horton D.L."/>
            <person name="Alikhan N.F."/>
            <person name="Baker D."/>
            <person name="Gharbi K."/>
            <person name="Hall N."/>
            <person name="Watson M."/>
            <person name="Adriaenssens E.M."/>
            <person name="Foster-Nyarko E."/>
            <person name="Jarju S."/>
            <person name="Secka A."/>
            <person name="Antonio M."/>
            <person name="Oren A."/>
            <person name="Chaudhuri R.R."/>
            <person name="La Ragione R."/>
            <person name="Hildebrand F."/>
            <person name="Pallen M.J."/>
        </authorList>
    </citation>
    <scope>NUCLEOTIDE SEQUENCE</scope>
    <source>
        <strain evidence="6">8470</strain>
    </source>
</reference>
<organism evidence="6 7">
    <name type="scientific">Candidatus Phocaeicola excrementipullorum</name>
    <dbReference type="NCBI Taxonomy" id="2838731"/>
    <lineage>
        <taxon>Bacteria</taxon>
        <taxon>Pseudomonadati</taxon>
        <taxon>Bacteroidota</taxon>
        <taxon>Bacteroidia</taxon>
        <taxon>Bacteroidales</taxon>
        <taxon>Bacteroidaceae</taxon>
        <taxon>Phocaeicola</taxon>
    </lineage>
</organism>
<keyword evidence="4" id="KW-0949">S-adenosyl-L-methionine</keyword>
<dbReference type="EMBL" id="JAHLFJ010000071">
    <property type="protein sequence ID" value="MBU3856349.1"/>
    <property type="molecule type" value="Genomic_DNA"/>
</dbReference>
<dbReference type="InterPro" id="IPR001537">
    <property type="entry name" value="SpoU_MeTrfase"/>
</dbReference>
<dbReference type="InterPro" id="IPR004384">
    <property type="entry name" value="RNA_MeTrfase_TrmJ/LasT"/>
</dbReference>
<dbReference type="GO" id="GO:0005829">
    <property type="term" value="C:cytosol"/>
    <property type="evidence" value="ECO:0007669"/>
    <property type="project" value="TreeGrafter"/>
</dbReference>
<dbReference type="SUPFAM" id="SSF75217">
    <property type="entry name" value="alpha/beta knot"/>
    <property type="match status" value="1"/>
</dbReference>
<dbReference type="Proteomes" id="UP000784286">
    <property type="component" value="Unassembled WGS sequence"/>
</dbReference>
<feature type="domain" description="tRNA/rRNA methyltransferase SpoU type" evidence="5">
    <location>
        <begin position="35"/>
        <end position="165"/>
    </location>
</feature>
<evidence type="ECO:0000256" key="2">
    <source>
        <dbReference type="ARBA" id="ARBA00022603"/>
    </source>
</evidence>
<keyword evidence="2 6" id="KW-0489">Methyltransferase</keyword>
<gene>
    <name evidence="6" type="ORF">H9928_07335</name>
</gene>
<name>A0A948X2W3_9BACT</name>
<accession>A0A948X2W3</accession>
<evidence type="ECO:0000256" key="4">
    <source>
        <dbReference type="ARBA" id="ARBA00022691"/>
    </source>
</evidence>
<dbReference type="InterPro" id="IPR029026">
    <property type="entry name" value="tRNA_m1G_MTases_N"/>
</dbReference>
<evidence type="ECO:0000313" key="6">
    <source>
        <dbReference type="EMBL" id="MBU3856349.1"/>
    </source>
</evidence>
<dbReference type="PANTHER" id="PTHR42786">
    <property type="entry name" value="TRNA/RRNA METHYLTRANSFERASE"/>
    <property type="match status" value="1"/>
</dbReference>
<evidence type="ECO:0000256" key="1">
    <source>
        <dbReference type="ARBA" id="ARBA00007228"/>
    </source>
</evidence>
<proteinExistence type="inferred from homology"/>
<dbReference type="GO" id="GO:0008173">
    <property type="term" value="F:RNA methyltransferase activity"/>
    <property type="evidence" value="ECO:0007669"/>
    <property type="project" value="InterPro"/>
</dbReference>
<dbReference type="Gene3D" id="3.40.1280.10">
    <property type="match status" value="1"/>
</dbReference>
<reference evidence="6" key="2">
    <citation type="submission" date="2021-04" db="EMBL/GenBank/DDBJ databases">
        <authorList>
            <person name="Gilroy R."/>
        </authorList>
    </citation>
    <scope>NUCLEOTIDE SEQUENCE</scope>
    <source>
        <strain evidence="6">8470</strain>
    </source>
</reference>
<dbReference type="CDD" id="cd18098">
    <property type="entry name" value="SpoU-like"/>
    <property type="match status" value="1"/>
</dbReference>
<comment type="similarity">
    <text evidence="1">Belongs to the class IV-like SAM-binding methyltransferase superfamily. RNA methyltransferase TrmH family.</text>
</comment>
<sequence>METRKLLTLCESERRKDLYPNVLVPQPRRGFFGIGIEGPKTPENIGIVWRSARIMKADFMFVIGKRYKGVKTDTTKSWRHIPLFEFDTFGHFHAALPKGASLVGIELDVRSVPLTTYQHPQRAVYLLGAEDFGLSKEALEACDEIVQIPGELPLNVAAAGTIVLYDRLLKNGAFSRQYE</sequence>
<dbReference type="InterPro" id="IPR029028">
    <property type="entry name" value="Alpha/beta_knot_MTases"/>
</dbReference>
<dbReference type="GO" id="GO:0002128">
    <property type="term" value="P:tRNA nucleoside ribose methylation"/>
    <property type="evidence" value="ECO:0007669"/>
    <property type="project" value="TreeGrafter"/>
</dbReference>
<dbReference type="PANTHER" id="PTHR42786:SF6">
    <property type="entry name" value="TRNA_RRNA METHYLTRANSFERASE SPOU TYPE DOMAIN-CONTAINING PROTEIN"/>
    <property type="match status" value="1"/>
</dbReference>
<evidence type="ECO:0000259" key="5">
    <source>
        <dbReference type="Pfam" id="PF00588"/>
    </source>
</evidence>